<dbReference type="Gene3D" id="3.40.50.1820">
    <property type="entry name" value="alpha/beta hydrolase"/>
    <property type="match status" value="1"/>
</dbReference>
<keyword evidence="6" id="KW-1185">Reference proteome</keyword>
<sequence length="310" mass="31975">MPLDAHAQAVLAAFADLPPLDVSTVTIDHYRAFLAAGMAPAEPEALTAVSDVVAAGAAGPIAARVYHPDGDGPLPVVAFFHGGGFVSLGLDSHDALCRRLARLSGALVVSFDYRLAPEHPFPAAAHDAVAALRWLRTHAAELGGDAARIAVAGDSAGGNLAAVASQQLRGDAAEPCHQLLFYPVIDGAAEAASYREHVSVGFLPAELMRWFWQQYLAGADAHHALASPIRSANLAGLAPATVFTAECDPLRDEGEAYARALAAAGNTVELKRWDGQFHGFASLLGVLPAADAAVAEGAAALRRAFATVAA</sequence>
<dbReference type="Proteomes" id="UP001168540">
    <property type="component" value="Unassembled WGS sequence"/>
</dbReference>
<organism evidence="5 6">
    <name type="scientific">Crenobacter oryzisoli</name>
    <dbReference type="NCBI Taxonomy" id="3056844"/>
    <lineage>
        <taxon>Bacteria</taxon>
        <taxon>Pseudomonadati</taxon>
        <taxon>Pseudomonadota</taxon>
        <taxon>Betaproteobacteria</taxon>
        <taxon>Neisseriales</taxon>
        <taxon>Neisseriaceae</taxon>
        <taxon>Crenobacter</taxon>
    </lineage>
</organism>
<reference evidence="5" key="1">
    <citation type="submission" date="2023-06" db="EMBL/GenBank/DDBJ databases">
        <authorList>
            <person name="Zhang S."/>
        </authorList>
    </citation>
    <scope>NUCLEOTIDE SEQUENCE</scope>
    <source>
        <strain evidence="5">SG2303</strain>
    </source>
</reference>
<evidence type="ECO:0000256" key="2">
    <source>
        <dbReference type="ARBA" id="ARBA00022801"/>
    </source>
</evidence>
<protein>
    <submittedName>
        <fullName evidence="5">Alpha/beta hydrolase</fullName>
    </submittedName>
</protein>
<dbReference type="EMBL" id="JAUEDK010000008">
    <property type="protein sequence ID" value="MDN0074508.1"/>
    <property type="molecule type" value="Genomic_DNA"/>
</dbReference>
<dbReference type="RefSeq" id="WP_289829079.1">
    <property type="nucleotide sequence ID" value="NZ_JAUEDK010000008.1"/>
</dbReference>
<gene>
    <name evidence="5" type="ORF">QU481_06305</name>
</gene>
<dbReference type="InterPro" id="IPR013094">
    <property type="entry name" value="AB_hydrolase_3"/>
</dbReference>
<dbReference type="InterPro" id="IPR033140">
    <property type="entry name" value="Lipase_GDXG_put_SER_AS"/>
</dbReference>
<feature type="domain" description="Alpha/beta hydrolase fold-3" evidence="4">
    <location>
        <begin position="78"/>
        <end position="281"/>
    </location>
</feature>
<proteinExistence type="inferred from homology"/>
<feature type="active site" evidence="3">
    <location>
        <position position="155"/>
    </location>
</feature>
<evidence type="ECO:0000256" key="3">
    <source>
        <dbReference type="PROSITE-ProRule" id="PRU10038"/>
    </source>
</evidence>
<evidence type="ECO:0000313" key="6">
    <source>
        <dbReference type="Proteomes" id="UP001168540"/>
    </source>
</evidence>
<dbReference type="PANTHER" id="PTHR48081:SF8">
    <property type="entry name" value="ALPHA_BETA HYDROLASE FOLD-3 DOMAIN-CONTAINING PROTEIN-RELATED"/>
    <property type="match status" value="1"/>
</dbReference>
<dbReference type="GO" id="GO:0016787">
    <property type="term" value="F:hydrolase activity"/>
    <property type="evidence" value="ECO:0007669"/>
    <property type="project" value="UniProtKB-KW"/>
</dbReference>
<dbReference type="SUPFAM" id="SSF53474">
    <property type="entry name" value="alpha/beta-Hydrolases"/>
    <property type="match status" value="1"/>
</dbReference>
<comment type="similarity">
    <text evidence="1">Belongs to the 'GDXG' lipolytic enzyme family.</text>
</comment>
<comment type="caution">
    <text evidence="5">The sequence shown here is derived from an EMBL/GenBank/DDBJ whole genome shotgun (WGS) entry which is preliminary data.</text>
</comment>
<keyword evidence="2 5" id="KW-0378">Hydrolase</keyword>
<name>A0ABT7XL47_9NEIS</name>
<accession>A0ABT7XL47</accession>
<dbReference type="InterPro" id="IPR029058">
    <property type="entry name" value="AB_hydrolase_fold"/>
</dbReference>
<dbReference type="InterPro" id="IPR050300">
    <property type="entry name" value="GDXG_lipolytic_enzyme"/>
</dbReference>
<dbReference type="Pfam" id="PF07859">
    <property type="entry name" value="Abhydrolase_3"/>
    <property type="match status" value="1"/>
</dbReference>
<evidence type="ECO:0000256" key="1">
    <source>
        <dbReference type="ARBA" id="ARBA00010515"/>
    </source>
</evidence>
<dbReference type="PANTHER" id="PTHR48081">
    <property type="entry name" value="AB HYDROLASE SUPERFAMILY PROTEIN C4A8.06C"/>
    <property type="match status" value="1"/>
</dbReference>
<evidence type="ECO:0000313" key="5">
    <source>
        <dbReference type="EMBL" id="MDN0074508.1"/>
    </source>
</evidence>
<evidence type="ECO:0000259" key="4">
    <source>
        <dbReference type="Pfam" id="PF07859"/>
    </source>
</evidence>
<dbReference type="PROSITE" id="PS01174">
    <property type="entry name" value="LIPASE_GDXG_SER"/>
    <property type="match status" value="1"/>
</dbReference>